<feature type="chain" id="PRO_5043025023" evidence="1">
    <location>
        <begin position="19"/>
        <end position="139"/>
    </location>
</feature>
<name>A0AAN4VZG8_9BACT</name>
<dbReference type="RefSeq" id="WP_338238128.1">
    <property type="nucleotide sequence ID" value="NZ_BQKE01000002.1"/>
</dbReference>
<dbReference type="EMBL" id="BQKE01000002">
    <property type="protein sequence ID" value="GJM62901.1"/>
    <property type="molecule type" value="Genomic_DNA"/>
</dbReference>
<keyword evidence="3" id="KW-1185">Reference proteome</keyword>
<organism evidence="2 3">
    <name type="scientific">Persicobacter diffluens</name>
    <dbReference type="NCBI Taxonomy" id="981"/>
    <lineage>
        <taxon>Bacteria</taxon>
        <taxon>Pseudomonadati</taxon>
        <taxon>Bacteroidota</taxon>
        <taxon>Cytophagia</taxon>
        <taxon>Cytophagales</taxon>
        <taxon>Persicobacteraceae</taxon>
        <taxon>Persicobacter</taxon>
    </lineage>
</organism>
<evidence type="ECO:0000313" key="2">
    <source>
        <dbReference type="EMBL" id="GJM62901.1"/>
    </source>
</evidence>
<reference evidence="2 3" key="1">
    <citation type="submission" date="2021-12" db="EMBL/GenBank/DDBJ databases">
        <title>Genome sequencing of bacteria with rrn-lacking chromosome and rrn-plasmid.</title>
        <authorList>
            <person name="Anda M."/>
            <person name="Iwasaki W."/>
        </authorList>
    </citation>
    <scope>NUCLEOTIDE SEQUENCE [LARGE SCALE GENOMIC DNA]</scope>
    <source>
        <strain evidence="2 3">NBRC 15940</strain>
    </source>
</reference>
<feature type="signal peptide" evidence="1">
    <location>
        <begin position="1"/>
        <end position="18"/>
    </location>
</feature>
<dbReference type="Proteomes" id="UP001310022">
    <property type="component" value="Unassembled WGS sequence"/>
</dbReference>
<sequence length="139" mass="16082">MKKFLLLLFLSFPILAHAQLGVDFHSSNLPFFGVHYEIKDRIKPEVRFGTDVSFDDFSFEGVVTYDIFQEEEYEVYAGIGGRTTWYQGLVIPLGLNVYPFVQKNFGFHLELAPIFSESDHILRGSVGIRYRFRKPSDPH</sequence>
<gene>
    <name evidence="2" type="ORF">PEDI_34530</name>
</gene>
<evidence type="ECO:0000313" key="3">
    <source>
        <dbReference type="Proteomes" id="UP001310022"/>
    </source>
</evidence>
<protein>
    <submittedName>
        <fullName evidence="2">Uncharacterized protein</fullName>
    </submittedName>
</protein>
<keyword evidence="1" id="KW-0732">Signal</keyword>
<proteinExistence type="predicted"/>
<dbReference type="AlphaFoldDB" id="A0AAN4VZG8"/>
<evidence type="ECO:0000256" key="1">
    <source>
        <dbReference type="SAM" id="SignalP"/>
    </source>
</evidence>
<comment type="caution">
    <text evidence="2">The sequence shown here is derived from an EMBL/GenBank/DDBJ whole genome shotgun (WGS) entry which is preliminary data.</text>
</comment>
<accession>A0AAN4VZG8</accession>